<comment type="caution">
    <text evidence="1">The sequence shown here is derived from an EMBL/GenBank/DDBJ whole genome shotgun (WGS) entry which is preliminary data.</text>
</comment>
<reference evidence="2" key="1">
    <citation type="submission" date="2013-09" db="EMBL/GenBank/DDBJ databases">
        <title>Corchorus olitorius genome sequencing.</title>
        <authorList>
            <person name="Alam M."/>
            <person name="Haque M.S."/>
            <person name="Islam M.S."/>
            <person name="Emdad E.M."/>
            <person name="Islam M.M."/>
            <person name="Ahmed B."/>
            <person name="Halim A."/>
            <person name="Hossen Q.M.M."/>
            <person name="Hossain M.Z."/>
            <person name="Ahmed R."/>
            <person name="Khan M.M."/>
            <person name="Islam R."/>
            <person name="Rashid M.M."/>
            <person name="Khan S.A."/>
            <person name="Rahman M.S."/>
            <person name="Alam M."/>
            <person name="Yahiya A.S."/>
            <person name="Khan M.S."/>
            <person name="Azam M.S."/>
            <person name="Haque T."/>
            <person name="Lashkar M.Z.H."/>
            <person name="Akhand A.I."/>
            <person name="Morshed G."/>
            <person name="Roy S."/>
            <person name="Uddin K.S."/>
            <person name="Rabeya T."/>
            <person name="Hossain A.S."/>
            <person name="Chowdhury A."/>
            <person name="Snigdha A.R."/>
            <person name="Mortoza M.S."/>
            <person name="Matin S.A."/>
            <person name="Hoque S.M.E."/>
            <person name="Islam M.K."/>
            <person name="Roy D.K."/>
            <person name="Haider R."/>
            <person name="Moosa M.M."/>
            <person name="Elias S.M."/>
            <person name="Hasan A.M."/>
            <person name="Jahan S."/>
            <person name="Shafiuddin M."/>
            <person name="Mahmood N."/>
            <person name="Shommy N.S."/>
        </authorList>
    </citation>
    <scope>NUCLEOTIDE SEQUENCE [LARGE SCALE GENOMIC DNA]</scope>
    <source>
        <strain evidence="2">cv. O-4</strain>
    </source>
</reference>
<sequence length="114" mass="12605">MAGLRPQGGIGAGGCCTLTCLNEYWTGMVGCTMEGLNDLRAWFGQRWNGLRTWAQSHKQLWLAGKKTYYIRCGQGIHNLTHMNEINVPDPHNQNQLIWVKQCGCANAPMAGIVA</sequence>
<protein>
    <submittedName>
        <fullName evidence="1">Uncharacterized protein</fullName>
    </submittedName>
</protein>
<keyword evidence="2" id="KW-1185">Reference proteome</keyword>
<dbReference type="EMBL" id="AWUE01019948">
    <property type="protein sequence ID" value="OMO70812.1"/>
    <property type="molecule type" value="Genomic_DNA"/>
</dbReference>
<organism evidence="1 2">
    <name type="scientific">Corchorus olitorius</name>
    <dbReference type="NCBI Taxonomy" id="93759"/>
    <lineage>
        <taxon>Eukaryota</taxon>
        <taxon>Viridiplantae</taxon>
        <taxon>Streptophyta</taxon>
        <taxon>Embryophyta</taxon>
        <taxon>Tracheophyta</taxon>
        <taxon>Spermatophyta</taxon>
        <taxon>Magnoliopsida</taxon>
        <taxon>eudicotyledons</taxon>
        <taxon>Gunneridae</taxon>
        <taxon>Pentapetalae</taxon>
        <taxon>rosids</taxon>
        <taxon>malvids</taxon>
        <taxon>Malvales</taxon>
        <taxon>Malvaceae</taxon>
        <taxon>Grewioideae</taxon>
        <taxon>Apeibeae</taxon>
        <taxon>Corchorus</taxon>
    </lineage>
</organism>
<dbReference type="AlphaFoldDB" id="A0A1R3HKG4"/>
<evidence type="ECO:0000313" key="1">
    <source>
        <dbReference type="EMBL" id="OMO70812.1"/>
    </source>
</evidence>
<name>A0A1R3HKG4_9ROSI</name>
<dbReference type="Proteomes" id="UP000187203">
    <property type="component" value="Unassembled WGS sequence"/>
</dbReference>
<evidence type="ECO:0000313" key="2">
    <source>
        <dbReference type="Proteomes" id="UP000187203"/>
    </source>
</evidence>
<accession>A0A1R3HKG4</accession>
<proteinExistence type="predicted"/>
<gene>
    <name evidence="1" type="ORF">COLO4_28485</name>
</gene>